<feature type="domain" description="CRISPR-associated protein Cas6 C-terminal" evidence="1">
    <location>
        <begin position="120"/>
        <end position="233"/>
    </location>
</feature>
<dbReference type="RefSeq" id="WP_075050007.1">
    <property type="nucleotide sequence ID" value="NZ_CP006867.1"/>
</dbReference>
<evidence type="ECO:0000313" key="2">
    <source>
        <dbReference type="EMBL" id="ALU12587.1"/>
    </source>
</evidence>
<dbReference type="Gene3D" id="3.30.70.1900">
    <property type="match status" value="1"/>
</dbReference>
<dbReference type="Pfam" id="PF10040">
    <property type="entry name" value="CRISPR_Cas6"/>
    <property type="match status" value="1"/>
</dbReference>
<dbReference type="Proteomes" id="UP000060778">
    <property type="component" value="Chromosome"/>
</dbReference>
<dbReference type="KEGG" id="iis:EYM_05460"/>
<name>A0A0U3E3U4_9CREN</name>
<gene>
    <name evidence="2" type="ORF">EYM_05460</name>
</gene>
<dbReference type="InterPro" id="IPR019267">
    <property type="entry name" value="CRISPR-assoc_Cas6_C"/>
</dbReference>
<dbReference type="GeneID" id="30680475"/>
<evidence type="ECO:0000259" key="1">
    <source>
        <dbReference type="Pfam" id="PF10040"/>
    </source>
</evidence>
<dbReference type="EMBL" id="CP006867">
    <property type="protein sequence ID" value="ALU12587.1"/>
    <property type="molecule type" value="Genomic_DNA"/>
</dbReference>
<dbReference type="AlphaFoldDB" id="A0A0U3E3U4"/>
<sequence length="265" mass="30110">MVIILSAELELTKTLKWRAWKGTFSGKVIYDSISQENPVASLRTVPPEKMKPELRAGDVVKVRAVFWGPYAESTASEVSIGLLNLDYAVPINVKMRELSVDKPPEVVKSEDPKAIYFTAFHFPTFYKFHGSWVSLPSVFRMLNSLFKRLGEELGRDMDQEALKELALKIEAIGGNLRITRERVKGNLEVPTFNGKIKYYGVLNEGEIQLLLWALKYLPLFGAGASPGMGFGHVQWVEVREPPFETPVGKFKENIRYDFDDYLMEK</sequence>
<dbReference type="STRING" id="940295.EYM_05460"/>
<protein>
    <recommendedName>
        <fullName evidence="1">CRISPR-associated protein Cas6 C-terminal domain-containing protein</fullName>
    </recommendedName>
</protein>
<evidence type="ECO:0000313" key="3">
    <source>
        <dbReference type="Proteomes" id="UP000060778"/>
    </source>
</evidence>
<reference evidence="2 3" key="1">
    <citation type="submission" date="2013-11" db="EMBL/GenBank/DDBJ databases">
        <title>Comparative genomics of Ignicoccus.</title>
        <authorList>
            <person name="Podar M."/>
        </authorList>
    </citation>
    <scope>NUCLEOTIDE SEQUENCE [LARGE SCALE GENOMIC DNA]</scope>
    <source>
        <strain evidence="2 3">DSM 13165</strain>
    </source>
</reference>
<proteinExistence type="predicted"/>
<accession>A0A0U3E3U4</accession>
<organism evidence="2 3">
    <name type="scientific">Ignicoccus islandicus DSM 13165</name>
    <dbReference type="NCBI Taxonomy" id="940295"/>
    <lineage>
        <taxon>Archaea</taxon>
        <taxon>Thermoproteota</taxon>
        <taxon>Thermoprotei</taxon>
        <taxon>Desulfurococcales</taxon>
        <taxon>Desulfurococcaceae</taxon>
        <taxon>Ignicoccus</taxon>
    </lineage>
</organism>
<dbReference type="OrthoDB" id="21415at2157"/>
<keyword evidence="3" id="KW-1185">Reference proteome</keyword>